<dbReference type="SMART" id="SM00460">
    <property type="entry name" value="TGc"/>
    <property type="match status" value="1"/>
</dbReference>
<dbReference type="Gene3D" id="3.10.620.30">
    <property type="match status" value="1"/>
</dbReference>
<dbReference type="Proteomes" id="UP000694556">
    <property type="component" value="Chromosome 9"/>
</dbReference>
<dbReference type="InterPro" id="IPR056564">
    <property type="entry name" value="Ig-like_KY"/>
</dbReference>
<organism evidence="3 4">
    <name type="scientific">Cairina moschata</name>
    <name type="common">Muscovy duck</name>
    <dbReference type="NCBI Taxonomy" id="8855"/>
    <lineage>
        <taxon>Eukaryota</taxon>
        <taxon>Metazoa</taxon>
        <taxon>Chordata</taxon>
        <taxon>Craniata</taxon>
        <taxon>Vertebrata</taxon>
        <taxon>Euteleostomi</taxon>
        <taxon>Archelosauria</taxon>
        <taxon>Archosauria</taxon>
        <taxon>Dinosauria</taxon>
        <taxon>Saurischia</taxon>
        <taxon>Theropoda</taxon>
        <taxon>Coelurosauria</taxon>
        <taxon>Aves</taxon>
        <taxon>Neognathae</taxon>
        <taxon>Galloanserae</taxon>
        <taxon>Anseriformes</taxon>
        <taxon>Anatidae</taxon>
        <taxon>Anatinae</taxon>
        <taxon>Cairina</taxon>
    </lineage>
</organism>
<dbReference type="GO" id="GO:0007528">
    <property type="term" value="P:neuromuscular junction development"/>
    <property type="evidence" value="ECO:0007669"/>
    <property type="project" value="TreeGrafter"/>
</dbReference>
<feature type="compositionally biased region" description="Polar residues" evidence="1">
    <location>
        <begin position="129"/>
        <end position="154"/>
    </location>
</feature>
<dbReference type="InterPro" id="IPR052557">
    <property type="entry name" value="CAP/Cytokinesis_protein"/>
</dbReference>
<reference evidence="3" key="1">
    <citation type="submission" date="2018-09" db="EMBL/GenBank/DDBJ databases">
        <title>Common duck and Muscovy duck high density SNP chip.</title>
        <authorList>
            <person name="Vignal A."/>
            <person name="Thebault N."/>
            <person name="Warren W.C."/>
        </authorList>
    </citation>
    <scope>NUCLEOTIDE SEQUENCE [LARGE SCALE GENOMIC DNA]</scope>
</reference>
<dbReference type="GO" id="GO:0007517">
    <property type="term" value="P:muscle organ development"/>
    <property type="evidence" value="ECO:0007669"/>
    <property type="project" value="TreeGrafter"/>
</dbReference>
<feature type="region of interest" description="Disordered" evidence="1">
    <location>
        <begin position="98"/>
        <end position="154"/>
    </location>
</feature>
<evidence type="ECO:0000259" key="2">
    <source>
        <dbReference type="SMART" id="SM00460"/>
    </source>
</evidence>
<dbReference type="Pfam" id="PF23265">
    <property type="entry name" value="Ig-like_KY"/>
    <property type="match status" value="2"/>
</dbReference>
<proteinExistence type="predicted"/>
<dbReference type="SUPFAM" id="SSF54001">
    <property type="entry name" value="Cysteine proteinases"/>
    <property type="match status" value="1"/>
</dbReference>
<protein>
    <submittedName>
        <fullName evidence="3">Kyphoscoliosis peptidase</fullName>
    </submittedName>
</protein>
<evidence type="ECO:0000313" key="4">
    <source>
        <dbReference type="Proteomes" id="UP000694556"/>
    </source>
</evidence>
<dbReference type="GO" id="GO:0005737">
    <property type="term" value="C:cytoplasm"/>
    <property type="evidence" value="ECO:0007669"/>
    <property type="project" value="TreeGrafter"/>
</dbReference>
<accession>A0A8C3CXZ2</accession>
<reference evidence="3" key="3">
    <citation type="submission" date="2025-09" db="UniProtKB">
        <authorList>
            <consortium name="Ensembl"/>
        </authorList>
    </citation>
    <scope>IDENTIFICATION</scope>
</reference>
<sequence length="737" mass="83755">MHWYHTWAGEPTFPAKALPLRLGFRVQRSARCQCVLLLLPPLAVRCPGPHTASSPSHPTCMGNIRSFCSTWARRLCRCCWNEGEDKSTDLTQVEVRHATGRPQQLSPTGLQGDGNGNNRPQPAQGRDLSGQQASKEPYKQRQTITSYTNEGTQVTVEVHPRNTTPQLFKKLSFRKGSQRLPNLRGQDNKAFERTEAPQPPSGKDLHAYPWDKSSLKSMPVDLQQFEKLDAYALKVNVNNSVEELVQALLKQARTDLEKVRVIWMWICHHIEYDVVGFHDKSQRLCSPIDVLRRGKSVCEGYAALFQQMCSIAGIQCMKLSGYSKGYGYTIGQVFKGDSSHAWNAVYLEGRWHLLDSTWGSGTVDKTSDKFTFRYNEFYFLTHPALFINDHFPDNSNWQLLKPTLTLKEFETTVMYNSDFYKLGLLTVHPDTAIIQTVNGTATISVDCRSSTLFTFSLKGTEKHGLLSLRKHGMKLEIYPQSTGRQELEIFAKSSNSPENVYNCVLQYVVECKSVDKSVRFPKDLDQPVGPSWFSERQGFLRPSQPDPVVHTNDGRCSFTFTLGKDISILPTLQSDNSGLTEDRRRQHIMQIHRGNQVEFLVHLPHAGKFVLKFFAKKKSDPGNYTYVFNYLITCLNNKVKWPAFPQTYSKWANDYEILEPLSGLLPANRNVQFKLKMHGISKVLVQAQDTHTLTLSRDGFWEGTCNTAGCTELFVMVHENANHSFYSHVLKYTVETP</sequence>
<name>A0A8C3CXZ2_CAIMO</name>
<dbReference type="InterPro" id="IPR002931">
    <property type="entry name" value="Transglutaminase-like"/>
</dbReference>
<dbReference type="InterPro" id="IPR038765">
    <property type="entry name" value="Papain-like_cys_pep_sf"/>
</dbReference>
<dbReference type="PANTHER" id="PTHR46333:SF3">
    <property type="entry name" value="KYPHOSCOLIOSIS PEPTIDASE"/>
    <property type="match status" value="1"/>
</dbReference>
<evidence type="ECO:0000313" key="3">
    <source>
        <dbReference type="Ensembl" id="ENSCMMP00000027382.1"/>
    </source>
</evidence>
<dbReference type="Ensembl" id="ENSCMMT00000029890.1">
    <property type="protein sequence ID" value="ENSCMMP00000027382.1"/>
    <property type="gene ID" value="ENSCMMG00000016782.1"/>
</dbReference>
<dbReference type="AlphaFoldDB" id="A0A8C3CXZ2"/>
<evidence type="ECO:0000256" key="1">
    <source>
        <dbReference type="SAM" id="MobiDB-lite"/>
    </source>
</evidence>
<dbReference type="PANTHER" id="PTHR46333">
    <property type="entry name" value="CYTOKINESIS PROTEIN 3"/>
    <property type="match status" value="1"/>
</dbReference>
<feature type="domain" description="Transglutaminase-like" evidence="2">
    <location>
        <begin position="290"/>
        <end position="358"/>
    </location>
</feature>
<dbReference type="Pfam" id="PF01841">
    <property type="entry name" value="Transglut_core"/>
    <property type="match status" value="1"/>
</dbReference>
<reference evidence="3" key="2">
    <citation type="submission" date="2025-08" db="UniProtKB">
        <authorList>
            <consortium name="Ensembl"/>
        </authorList>
    </citation>
    <scope>IDENTIFICATION</scope>
</reference>
<keyword evidence="4" id="KW-1185">Reference proteome</keyword>